<dbReference type="GO" id="GO:0003824">
    <property type="term" value="F:catalytic activity"/>
    <property type="evidence" value="ECO:0007669"/>
    <property type="project" value="InterPro"/>
</dbReference>
<proteinExistence type="predicted"/>
<dbReference type="Proteomes" id="UP000077381">
    <property type="component" value="Unassembled WGS sequence"/>
</dbReference>
<dbReference type="InterPro" id="IPR036691">
    <property type="entry name" value="Endo/exonu/phosph_ase_sf"/>
</dbReference>
<gene>
    <name evidence="2" type="ORF">STSP_39070</name>
</gene>
<organism evidence="2 3">
    <name type="scientific">Streptomyces jeddahensis</name>
    <dbReference type="NCBI Taxonomy" id="1716141"/>
    <lineage>
        <taxon>Bacteria</taxon>
        <taxon>Bacillati</taxon>
        <taxon>Actinomycetota</taxon>
        <taxon>Actinomycetes</taxon>
        <taxon>Kitasatosporales</taxon>
        <taxon>Streptomycetaceae</taxon>
        <taxon>Streptomyces</taxon>
    </lineage>
</organism>
<dbReference type="Pfam" id="PF03372">
    <property type="entry name" value="Exo_endo_phos"/>
    <property type="match status" value="1"/>
</dbReference>
<feature type="domain" description="Endonuclease/exonuclease/phosphatase" evidence="1">
    <location>
        <begin position="55"/>
        <end position="293"/>
    </location>
</feature>
<dbReference type="EMBL" id="LOHS01000086">
    <property type="protein sequence ID" value="OAH12870.1"/>
    <property type="molecule type" value="Genomic_DNA"/>
</dbReference>
<dbReference type="OrthoDB" id="3515699at2"/>
<dbReference type="Gene3D" id="3.60.10.10">
    <property type="entry name" value="Endonuclease/exonuclease/phosphatase"/>
    <property type="match status" value="1"/>
</dbReference>
<evidence type="ECO:0000259" key="1">
    <source>
        <dbReference type="Pfam" id="PF03372"/>
    </source>
</evidence>
<evidence type="ECO:0000313" key="2">
    <source>
        <dbReference type="EMBL" id="OAH12870.1"/>
    </source>
</evidence>
<dbReference type="PATRIC" id="fig|1716141.3.peg.4108"/>
<name>A0A177HQG2_9ACTN</name>
<evidence type="ECO:0000313" key="3">
    <source>
        <dbReference type="Proteomes" id="UP000077381"/>
    </source>
</evidence>
<dbReference type="InterPro" id="IPR005135">
    <property type="entry name" value="Endo/exonuclease/phosphatase"/>
</dbReference>
<sequence>MLLIPTQSASGWRRHRGLRLVVAALALLGLASAVSVTQSVVSERSVAAAREVTVATWNMCGVQQWGCADTGSRSEKNRQLKRLATRAGARVILVQEICAADLKATRKALGSSWRSSFKAYTWRDSNGRKSTVRCTARDQGAAGFGILSDSALSEVTAVASQQPTVGLQRGILCATVAAHRIRICNAHLSPPGSDTAHPEWEFRDDQLKALVGAASGRRTVYGGDLNVDPPEDGSPSAWVWPAGPYSAYRECDQSSASSRSGRPTHSSGHKLDYLFTRLPRSGCDVRDTGASDHRALLIRVRTA</sequence>
<reference evidence="2 3" key="1">
    <citation type="submission" date="2015-12" db="EMBL/GenBank/DDBJ databases">
        <title>Genome sequence of Streptomyces sp. G25.</title>
        <authorList>
            <person name="Poehlein A."/>
            <person name="Roettig A."/>
            <person name="Hiessl S."/>
            <person name="Hauschild P."/>
            <person name="Schauer J."/>
            <person name="Madkour M.H."/>
            <person name="Al-Ansari A.M."/>
            <person name="Almakishah N.H."/>
            <person name="Steinbuechel A."/>
            <person name="Daniel R."/>
        </authorList>
    </citation>
    <scope>NUCLEOTIDE SEQUENCE [LARGE SCALE GENOMIC DNA]</scope>
    <source>
        <strain evidence="3">G25(2015)</strain>
    </source>
</reference>
<comment type="caution">
    <text evidence="2">The sequence shown here is derived from an EMBL/GenBank/DDBJ whole genome shotgun (WGS) entry which is preliminary data.</text>
</comment>
<protein>
    <recommendedName>
        <fullName evidence="1">Endonuclease/exonuclease/phosphatase domain-containing protein</fullName>
    </recommendedName>
</protein>
<accession>A0A177HQG2</accession>
<keyword evidence="3" id="KW-1185">Reference proteome</keyword>
<dbReference type="SUPFAM" id="SSF56219">
    <property type="entry name" value="DNase I-like"/>
    <property type="match status" value="1"/>
</dbReference>
<dbReference type="STRING" id="1716141.STSP_39070"/>
<dbReference type="AlphaFoldDB" id="A0A177HQG2"/>